<keyword evidence="1" id="KW-0472">Membrane</keyword>
<accession>A0AAV6U3V8</accession>
<comment type="caution">
    <text evidence="2">The sequence shown here is derived from an EMBL/GenBank/DDBJ whole genome shotgun (WGS) entry which is preliminary data.</text>
</comment>
<name>A0AAV6U3V8_9ARAC</name>
<dbReference type="AlphaFoldDB" id="A0AAV6U3V8"/>
<feature type="transmembrane region" description="Helical" evidence="1">
    <location>
        <begin position="40"/>
        <end position="59"/>
    </location>
</feature>
<organism evidence="2 3">
    <name type="scientific">Oedothorax gibbosus</name>
    <dbReference type="NCBI Taxonomy" id="931172"/>
    <lineage>
        <taxon>Eukaryota</taxon>
        <taxon>Metazoa</taxon>
        <taxon>Ecdysozoa</taxon>
        <taxon>Arthropoda</taxon>
        <taxon>Chelicerata</taxon>
        <taxon>Arachnida</taxon>
        <taxon>Araneae</taxon>
        <taxon>Araneomorphae</taxon>
        <taxon>Entelegynae</taxon>
        <taxon>Araneoidea</taxon>
        <taxon>Linyphiidae</taxon>
        <taxon>Erigoninae</taxon>
        <taxon>Oedothorax</taxon>
    </lineage>
</organism>
<gene>
    <name evidence="2" type="ORF">JTE90_000926</name>
</gene>
<keyword evidence="1" id="KW-1133">Transmembrane helix</keyword>
<keyword evidence="1" id="KW-0812">Transmembrane</keyword>
<dbReference type="Proteomes" id="UP000827092">
    <property type="component" value="Unassembled WGS sequence"/>
</dbReference>
<evidence type="ECO:0000313" key="2">
    <source>
        <dbReference type="EMBL" id="KAG8178411.1"/>
    </source>
</evidence>
<proteinExistence type="predicted"/>
<sequence length="184" mass="20813">MDRLVPQAGFEPTGFETGIHQLCLMYFWVWYHNTMERGRLGGGVFICLFAVFVGGVALLTNTKSRPLLKFCFNSRDQFVATSALMNNITSTEAVCIISNCLQQVRQSQPQFTGRRRRSSEEAPLFKIEEEEPEVLEAKEVLREAQPSLPEFLAKVKFLEGVTELEAAVVDTIEVNVAEEEPDYE</sequence>
<evidence type="ECO:0000313" key="3">
    <source>
        <dbReference type="Proteomes" id="UP000827092"/>
    </source>
</evidence>
<reference evidence="2 3" key="1">
    <citation type="journal article" date="2022" name="Nat. Ecol. Evol.">
        <title>A masculinizing supergene underlies an exaggerated male reproductive morph in a spider.</title>
        <authorList>
            <person name="Hendrickx F."/>
            <person name="De Corte Z."/>
            <person name="Sonet G."/>
            <person name="Van Belleghem S.M."/>
            <person name="Kostlbacher S."/>
            <person name="Vangestel C."/>
        </authorList>
    </citation>
    <scope>NUCLEOTIDE SEQUENCE [LARGE SCALE GENOMIC DNA]</scope>
    <source>
        <strain evidence="2">W744_W776</strain>
    </source>
</reference>
<dbReference type="EMBL" id="JAFNEN010000699">
    <property type="protein sequence ID" value="KAG8178411.1"/>
    <property type="molecule type" value="Genomic_DNA"/>
</dbReference>
<protein>
    <submittedName>
        <fullName evidence="2">Uncharacterized protein</fullName>
    </submittedName>
</protein>
<evidence type="ECO:0000256" key="1">
    <source>
        <dbReference type="SAM" id="Phobius"/>
    </source>
</evidence>
<keyword evidence="3" id="KW-1185">Reference proteome</keyword>